<gene>
    <name evidence="3" type="ORF">TWF703_010026</name>
</gene>
<keyword evidence="2" id="KW-0732">Signal</keyword>
<feature type="chain" id="PRO_5028915818" evidence="2">
    <location>
        <begin position="21"/>
        <end position="169"/>
    </location>
</feature>
<protein>
    <submittedName>
        <fullName evidence="3">Uncharacterized protein</fullName>
    </submittedName>
</protein>
<evidence type="ECO:0000256" key="1">
    <source>
        <dbReference type="SAM" id="MobiDB-lite"/>
    </source>
</evidence>
<dbReference type="Proteomes" id="UP000480548">
    <property type="component" value="Unassembled WGS sequence"/>
</dbReference>
<dbReference type="EMBL" id="WIQZ01000078">
    <property type="protein sequence ID" value="KAF3127330.1"/>
    <property type="molecule type" value="Genomic_DNA"/>
</dbReference>
<accession>A0A7C8JRS7</accession>
<evidence type="ECO:0000313" key="3">
    <source>
        <dbReference type="EMBL" id="KAF3127330.1"/>
    </source>
</evidence>
<reference evidence="3 4" key="1">
    <citation type="submission" date="2019-06" db="EMBL/GenBank/DDBJ databases">
        <authorList>
            <person name="Palmer J.M."/>
        </authorList>
    </citation>
    <scope>NUCLEOTIDE SEQUENCE [LARGE SCALE GENOMIC DNA]</scope>
    <source>
        <strain evidence="3 4">TWF703</strain>
    </source>
</reference>
<feature type="signal peptide" evidence="2">
    <location>
        <begin position="1"/>
        <end position="20"/>
    </location>
</feature>
<proteinExistence type="predicted"/>
<evidence type="ECO:0000256" key="2">
    <source>
        <dbReference type="SAM" id="SignalP"/>
    </source>
</evidence>
<dbReference type="AlphaFoldDB" id="A0A7C8JRS7"/>
<organism evidence="3 4">
    <name type="scientific">Orbilia oligospora</name>
    <name type="common">Nematode-trapping fungus</name>
    <name type="synonym">Arthrobotrys oligospora</name>
    <dbReference type="NCBI Taxonomy" id="2813651"/>
    <lineage>
        <taxon>Eukaryota</taxon>
        <taxon>Fungi</taxon>
        <taxon>Dikarya</taxon>
        <taxon>Ascomycota</taxon>
        <taxon>Pezizomycotina</taxon>
        <taxon>Orbiliomycetes</taxon>
        <taxon>Orbiliales</taxon>
        <taxon>Orbiliaceae</taxon>
        <taxon>Orbilia</taxon>
    </lineage>
</organism>
<feature type="region of interest" description="Disordered" evidence="1">
    <location>
        <begin position="23"/>
        <end position="102"/>
    </location>
</feature>
<sequence>MKINLIFSLLLLGAFTAAAPADWKRQDSPGLDGTPTPGSTVDRDWGPGNPPDVWKREADAAPKSGPTTKPDWEPSHPGHIWNREAAPKDEKPKPWPPFRGGRDIWKRAPISHVQHDNFDAVGNLKRASARGSSLRDWVRQITNPKLCKFSKSACVERSIRYVKNPKYVE</sequence>
<evidence type="ECO:0000313" key="4">
    <source>
        <dbReference type="Proteomes" id="UP000480548"/>
    </source>
</evidence>
<feature type="compositionally biased region" description="Basic and acidic residues" evidence="1">
    <location>
        <begin position="70"/>
        <end position="93"/>
    </location>
</feature>
<comment type="caution">
    <text evidence="3">The sequence shown here is derived from an EMBL/GenBank/DDBJ whole genome shotgun (WGS) entry which is preliminary data.</text>
</comment>
<name>A0A7C8JRS7_ORBOL</name>